<organism evidence="1 2">
    <name type="scientific">Muribaculum caecicola</name>
    <dbReference type="NCBI Taxonomy" id="3038144"/>
    <lineage>
        <taxon>Bacteria</taxon>
        <taxon>Pseudomonadati</taxon>
        <taxon>Bacteroidota</taxon>
        <taxon>Bacteroidia</taxon>
        <taxon>Bacteroidales</taxon>
        <taxon>Muribaculaceae</taxon>
        <taxon>Muribaculum</taxon>
    </lineage>
</organism>
<keyword evidence="1" id="KW-0012">Acyltransferase</keyword>
<name>A0AC61S4Y8_9BACT</name>
<reference evidence="1" key="1">
    <citation type="submission" date="2019-04" db="EMBL/GenBank/DDBJ databases">
        <title>Microbes associate with the intestines of laboratory mice.</title>
        <authorList>
            <person name="Navarre W."/>
            <person name="Wong E."/>
            <person name="Huang K.C."/>
            <person name="Tropini C."/>
            <person name="Ng K."/>
            <person name="Yu B."/>
        </authorList>
    </citation>
    <scope>NUCLEOTIDE SEQUENCE</scope>
    <source>
        <strain evidence="1">NM86_A22</strain>
    </source>
</reference>
<evidence type="ECO:0000313" key="1">
    <source>
        <dbReference type="EMBL" id="THG50613.1"/>
    </source>
</evidence>
<keyword evidence="2" id="KW-1185">Reference proteome</keyword>
<sequence>MANGGHLRIDVDSVLRKRVPGAYRYIPRFVVRWLERTICQEEMNGILERTQGTCGSRFCDATLRDLGIDYRVSGEFPDKENRNVIIVSNHPLGALDGIAMIDWATKAFGTEVRFVVNDLLMAIKPLETVFLPVNKHGRQNRADAGEIERVFANPDIPIVIFPAGLCSRKGKEGIADLKWQKMFINKAVQYHRDIIPVYFNGKNSAFFYNFAKLRQKLGIKFNIEMVFLPREIFRSRGKSYAITVGKTLKWQHFKGGAFAPDEALAVRNVVYGMA</sequence>
<keyword evidence="1" id="KW-0808">Transferase</keyword>
<comment type="caution">
    <text evidence="1">The sequence shown here is derived from an EMBL/GenBank/DDBJ whole genome shotgun (WGS) entry which is preliminary data.</text>
</comment>
<dbReference type="EMBL" id="SSTG01000070">
    <property type="protein sequence ID" value="THG50613.1"/>
    <property type="molecule type" value="Genomic_DNA"/>
</dbReference>
<gene>
    <name evidence="1" type="ORF">E5990_06530</name>
</gene>
<accession>A0AC61S4Y8</accession>
<evidence type="ECO:0000313" key="2">
    <source>
        <dbReference type="Proteomes" id="UP000305401"/>
    </source>
</evidence>
<dbReference type="Proteomes" id="UP000305401">
    <property type="component" value="Unassembled WGS sequence"/>
</dbReference>
<proteinExistence type="predicted"/>
<protein>
    <submittedName>
        <fullName evidence="1">Glycerol acyltransferase</fullName>
    </submittedName>
</protein>